<evidence type="ECO:0000313" key="2">
    <source>
        <dbReference type="Proteomes" id="UP001419268"/>
    </source>
</evidence>
<keyword evidence="2" id="KW-1185">Reference proteome</keyword>
<dbReference type="AlphaFoldDB" id="A0AAP0IBE3"/>
<sequence length="131" mass="14415">MKKLNIGAMNEMKSRLLGEPCSYGGTKSSYMFKGLLGSHSNTVELSHPFLQGPLGELWMHDATMSPGPLEEPIVEIVTHVLVIDKRDNGFGISFVDVVVNGGSGWEARPIEEGDDRMKRGFDHQIGMSRPD</sequence>
<comment type="caution">
    <text evidence="1">The sequence shown here is derived from an EMBL/GenBank/DDBJ whole genome shotgun (WGS) entry which is preliminary data.</text>
</comment>
<gene>
    <name evidence="1" type="ORF">Scep_019709</name>
</gene>
<reference evidence="1 2" key="1">
    <citation type="submission" date="2024-01" db="EMBL/GenBank/DDBJ databases">
        <title>Genome assemblies of Stephania.</title>
        <authorList>
            <person name="Yang L."/>
        </authorList>
    </citation>
    <scope>NUCLEOTIDE SEQUENCE [LARGE SCALE GENOMIC DNA]</scope>
    <source>
        <strain evidence="1">JXDWG</strain>
        <tissue evidence="1">Leaf</tissue>
    </source>
</reference>
<dbReference type="Proteomes" id="UP001419268">
    <property type="component" value="Unassembled WGS sequence"/>
</dbReference>
<accession>A0AAP0IBE3</accession>
<dbReference type="EMBL" id="JBBNAG010000008">
    <property type="protein sequence ID" value="KAK9112190.1"/>
    <property type="molecule type" value="Genomic_DNA"/>
</dbReference>
<proteinExistence type="predicted"/>
<evidence type="ECO:0000313" key="1">
    <source>
        <dbReference type="EMBL" id="KAK9112190.1"/>
    </source>
</evidence>
<name>A0AAP0IBE3_9MAGN</name>
<organism evidence="1 2">
    <name type="scientific">Stephania cephalantha</name>
    <dbReference type="NCBI Taxonomy" id="152367"/>
    <lineage>
        <taxon>Eukaryota</taxon>
        <taxon>Viridiplantae</taxon>
        <taxon>Streptophyta</taxon>
        <taxon>Embryophyta</taxon>
        <taxon>Tracheophyta</taxon>
        <taxon>Spermatophyta</taxon>
        <taxon>Magnoliopsida</taxon>
        <taxon>Ranunculales</taxon>
        <taxon>Menispermaceae</taxon>
        <taxon>Menispermoideae</taxon>
        <taxon>Cissampelideae</taxon>
        <taxon>Stephania</taxon>
    </lineage>
</organism>
<protein>
    <submittedName>
        <fullName evidence="1">Uncharacterized protein</fullName>
    </submittedName>
</protein>